<organism evidence="2 3">
    <name type="scientific">Allacma fusca</name>
    <dbReference type="NCBI Taxonomy" id="39272"/>
    <lineage>
        <taxon>Eukaryota</taxon>
        <taxon>Metazoa</taxon>
        <taxon>Ecdysozoa</taxon>
        <taxon>Arthropoda</taxon>
        <taxon>Hexapoda</taxon>
        <taxon>Collembola</taxon>
        <taxon>Symphypleona</taxon>
        <taxon>Sminthuridae</taxon>
        <taxon>Allacma</taxon>
    </lineage>
</organism>
<comment type="caution">
    <text evidence="2">The sequence shown here is derived from an EMBL/GenBank/DDBJ whole genome shotgun (WGS) entry which is preliminary data.</text>
</comment>
<sequence>MKGQYNLIELVPLAPNYKEGPNHLELRFCHLKMLIEHSRIIWFFLVLYIGFSQAHPIAVKVSNASLPAEVFLSKQRTAIKSSGTPVDPEKARLFEWLTNMFSGQSSSDDYHDDDCDYASHYHDDYHHGHHGHHGHGHGHDYEDEEYDEYDNHHNHQKHHQRPTNRPGQDKHILNNQASLAADQSSVVIGSLPMPPAYEKRPSMPVYSLNPAQQHNLHRPIRIHM</sequence>
<protein>
    <submittedName>
        <fullName evidence="2">Uncharacterized protein</fullName>
    </submittedName>
</protein>
<dbReference type="EMBL" id="CAJVCH010058765">
    <property type="protein sequence ID" value="CAG7719104.1"/>
    <property type="molecule type" value="Genomic_DNA"/>
</dbReference>
<keyword evidence="3" id="KW-1185">Reference proteome</keyword>
<dbReference type="Proteomes" id="UP000708208">
    <property type="component" value="Unassembled WGS sequence"/>
</dbReference>
<dbReference type="AlphaFoldDB" id="A0A8J2NZT3"/>
<evidence type="ECO:0000313" key="2">
    <source>
        <dbReference type="EMBL" id="CAG7719104.1"/>
    </source>
</evidence>
<feature type="region of interest" description="Disordered" evidence="1">
    <location>
        <begin position="150"/>
        <end position="170"/>
    </location>
</feature>
<accession>A0A8J2NZT3</accession>
<gene>
    <name evidence="2" type="ORF">AFUS01_LOCUS8445</name>
</gene>
<reference evidence="2" key="1">
    <citation type="submission" date="2021-06" db="EMBL/GenBank/DDBJ databases">
        <authorList>
            <person name="Hodson N. C."/>
            <person name="Mongue J. A."/>
            <person name="Jaron S. K."/>
        </authorList>
    </citation>
    <scope>NUCLEOTIDE SEQUENCE</scope>
</reference>
<evidence type="ECO:0000256" key="1">
    <source>
        <dbReference type="SAM" id="MobiDB-lite"/>
    </source>
</evidence>
<name>A0A8J2NZT3_9HEXA</name>
<evidence type="ECO:0000313" key="3">
    <source>
        <dbReference type="Proteomes" id="UP000708208"/>
    </source>
</evidence>
<proteinExistence type="predicted"/>